<evidence type="ECO:0000256" key="15">
    <source>
        <dbReference type="NCBIfam" id="TIGR00593"/>
    </source>
</evidence>
<keyword evidence="10 16" id="KW-0269">Exonuclease</keyword>
<evidence type="ECO:0000259" key="18">
    <source>
        <dbReference type="SMART" id="SM00475"/>
    </source>
</evidence>
<feature type="domain" description="5'-3' exonuclease" evidence="18">
    <location>
        <begin position="6"/>
        <end position="264"/>
    </location>
</feature>
<evidence type="ECO:0000256" key="11">
    <source>
        <dbReference type="ARBA" id="ARBA00022932"/>
    </source>
</evidence>
<dbReference type="InterPro" id="IPR012337">
    <property type="entry name" value="RNaseH-like_sf"/>
</dbReference>
<keyword evidence="9 16" id="KW-0378">Hydrolase</keyword>
<keyword evidence="7" id="KW-0540">Nuclease</keyword>
<organism evidence="20 21">
    <name type="scientific">Candidatus Kerfeldbacteria bacterium CG15_BIG_FIL_POST_REV_8_21_14_020_45_12</name>
    <dbReference type="NCBI Taxonomy" id="2014247"/>
    <lineage>
        <taxon>Bacteria</taxon>
        <taxon>Candidatus Kerfeldiibacteriota</taxon>
    </lineage>
</organism>
<evidence type="ECO:0000256" key="10">
    <source>
        <dbReference type="ARBA" id="ARBA00022839"/>
    </source>
</evidence>
<evidence type="ECO:0000313" key="20">
    <source>
        <dbReference type="EMBL" id="PIW36647.1"/>
    </source>
</evidence>
<proteinExistence type="inferred from homology"/>
<evidence type="ECO:0000256" key="2">
    <source>
        <dbReference type="ARBA" id="ARBA00012417"/>
    </source>
</evidence>
<dbReference type="InterPro" id="IPR036279">
    <property type="entry name" value="5-3_exonuclease_C_sf"/>
</dbReference>
<evidence type="ECO:0000256" key="9">
    <source>
        <dbReference type="ARBA" id="ARBA00022801"/>
    </source>
</evidence>
<keyword evidence="13 16" id="KW-0234">DNA repair</keyword>
<dbReference type="Gene3D" id="3.30.70.370">
    <property type="match status" value="1"/>
</dbReference>
<dbReference type="PANTHER" id="PTHR10133:SF27">
    <property type="entry name" value="DNA POLYMERASE NU"/>
    <property type="match status" value="1"/>
</dbReference>
<dbReference type="GO" id="GO:0006261">
    <property type="term" value="P:DNA-templated DNA replication"/>
    <property type="evidence" value="ECO:0007669"/>
    <property type="project" value="UniProtKB-UniRule"/>
</dbReference>
<evidence type="ECO:0000256" key="3">
    <source>
        <dbReference type="ARBA" id="ARBA00020311"/>
    </source>
</evidence>
<dbReference type="PRINTS" id="PR00868">
    <property type="entry name" value="DNAPOLI"/>
</dbReference>
<dbReference type="SUPFAM" id="SSF88723">
    <property type="entry name" value="PIN domain-like"/>
    <property type="match status" value="1"/>
</dbReference>
<dbReference type="InterPro" id="IPR002562">
    <property type="entry name" value="3'-5'_exonuclease_dom"/>
</dbReference>
<dbReference type="NCBIfam" id="NF004397">
    <property type="entry name" value="PRK05755.1"/>
    <property type="match status" value="1"/>
</dbReference>
<dbReference type="Pfam" id="PF01367">
    <property type="entry name" value="5_3_exonuc"/>
    <property type="match status" value="1"/>
</dbReference>
<dbReference type="PANTHER" id="PTHR10133">
    <property type="entry name" value="DNA POLYMERASE I"/>
    <property type="match status" value="1"/>
</dbReference>
<keyword evidence="4 16" id="KW-0808">Transferase</keyword>
<dbReference type="SMART" id="SM00475">
    <property type="entry name" value="53EXOc"/>
    <property type="match status" value="1"/>
</dbReference>
<evidence type="ECO:0000256" key="5">
    <source>
        <dbReference type="ARBA" id="ARBA00022695"/>
    </source>
</evidence>
<comment type="catalytic activity">
    <reaction evidence="14 16">
        <text>DNA(n) + a 2'-deoxyribonucleoside 5'-triphosphate = DNA(n+1) + diphosphate</text>
        <dbReference type="Rhea" id="RHEA:22508"/>
        <dbReference type="Rhea" id="RHEA-COMP:17339"/>
        <dbReference type="Rhea" id="RHEA-COMP:17340"/>
        <dbReference type="ChEBI" id="CHEBI:33019"/>
        <dbReference type="ChEBI" id="CHEBI:61560"/>
        <dbReference type="ChEBI" id="CHEBI:173112"/>
        <dbReference type="EC" id="2.7.7.7"/>
    </reaction>
</comment>
<evidence type="ECO:0000256" key="7">
    <source>
        <dbReference type="ARBA" id="ARBA00022722"/>
    </source>
</evidence>
<evidence type="ECO:0000256" key="16">
    <source>
        <dbReference type="RuleBase" id="RU004460"/>
    </source>
</evidence>
<dbReference type="CDD" id="cd06139">
    <property type="entry name" value="DNA_polA_I_Ecoli_like_exo"/>
    <property type="match status" value="1"/>
</dbReference>
<comment type="similarity">
    <text evidence="1 16">Belongs to the DNA polymerase type-A family.</text>
</comment>
<dbReference type="GO" id="GO:0008408">
    <property type="term" value="F:3'-5' exonuclease activity"/>
    <property type="evidence" value="ECO:0007669"/>
    <property type="project" value="UniProtKB-UniRule"/>
</dbReference>
<dbReference type="CDD" id="cd09898">
    <property type="entry name" value="H3TH_53EXO"/>
    <property type="match status" value="1"/>
</dbReference>
<dbReference type="InterPro" id="IPR020046">
    <property type="entry name" value="5-3_exonucl_a-hlix_arch_N"/>
</dbReference>
<dbReference type="GO" id="GO:0008409">
    <property type="term" value="F:5'-3' exonuclease activity"/>
    <property type="evidence" value="ECO:0007669"/>
    <property type="project" value="UniProtKB-UniRule"/>
</dbReference>
<keyword evidence="5 16" id="KW-0548">Nucleotidyltransferase</keyword>
<dbReference type="Pfam" id="PF00476">
    <property type="entry name" value="DNA_pol_A"/>
    <property type="match status" value="1"/>
</dbReference>
<dbReference type="SUPFAM" id="SSF56672">
    <property type="entry name" value="DNA/RNA polymerases"/>
    <property type="match status" value="1"/>
</dbReference>
<dbReference type="InterPro" id="IPR043502">
    <property type="entry name" value="DNA/RNA_pol_sf"/>
</dbReference>
<dbReference type="InterPro" id="IPR008918">
    <property type="entry name" value="HhH2"/>
</dbReference>
<dbReference type="InterPro" id="IPR029060">
    <property type="entry name" value="PIN-like_dom_sf"/>
</dbReference>
<dbReference type="Gene3D" id="1.10.150.20">
    <property type="entry name" value="5' to 3' exonuclease, C-terminal subdomain"/>
    <property type="match status" value="2"/>
</dbReference>
<dbReference type="FunFam" id="1.10.150.20:FF:000002">
    <property type="entry name" value="DNA polymerase I"/>
    <property type="match status" value="1"/>
</dbReference>
<dbReference type="PROSITE" id="PS00447">
    <property type="entry name" value="DNA_POLYMERASE_A"/>
    <property type="match status" value="1"/>
</dbReference>
<evidence type="ECO:0000259" key="19">
    <source>
        <dbReference type="SMART" id="SM00482"/>
    </source>
</evidence>
<dbReference type="NCBIfam" id="TIGR00593">
    <property type="entry name" value="pola"/>
    <property type="match status" value="1"/>
</dbReference>
<evidence type="ECO:0000256" key="13">
    <source>
        <dbReference type="ARBA" id="ARBA00023204"/>
    </source>
</evidence>
<dbReference type="InterPro" id="IPR002298">
    <property type="entry name" value="DNA_polymerase_A"/>
</dbReference>
<dbReference type="Gene3D" id="3.40.50.1010">
    <property type="entry name" value="5'-nuclease"/>
    <property type="match status" value="1"/>
</dbReference>
<dbReference type="InterPro" id="IPR019760">
    <property type="entry name" value="DNA-dir_DNA_pol_A_CS"/>
</dbReference>
<evidence type="ECO:0000256" key="14">
    <source>
        <dbReference type="ARBA" id="ARBA00049244"/>
    </source>
</evidence>
<dbReference type="FunFam" id="1.10.150.20:FF:000003">
    <property type="entry name" value="DNA polymerase I"/>
    <property type="match status" value="1"/>
</dbReference>
<comment type="caution">
    <text evidence="20">The sequence shown here is derived from an EMBL/GenBank/DDBJ whole genome shotgun (WGS) entry which is preliminary data.</text>
</comment>
<accession>A0A2M7H331</accession>
<sequence>MKKYKQKLLIIDAHALIHRAFHALPPLNNAKGEPLNAVYGFLLILIKALKDIKPTHVAIAYDSKGKTFRHKIFPAYKANRAPTPEELISQFPIVKKMTEAFDFPTYAVPEYEADDLIGTICAQFDNKDIETIILTGDHDILQLVDEDTRVMKLIKGMKETLIYDPVMVKTKHGLTPEQIIDYKGLRGDSSDNIPGVKGIGEKGATDLLQKYGDIDGVYAHLDEITGRNHKALAGHQAEAVLSKELATIAKDAPIQFTLEDAEIGSYNRSRITKLFQQYEFKSLLPQLNSLPGFEINEGLFAPAEQAEQAEAARLNDKRFSYTCIQTDAEIKSLAAELKKQKVFAFDTETTGLNPLQDDLVGISFSWKESEGYYLACGKSVPESIKIILEDASIKKTGHNLKFDIKVLSTAGVQVRGVAFDTMIASFLINAGGRGHGLDNLAFVEYGHEMQPIEDLIGKGKDQITMADVPVEKASWYACEDADFSWRLYQTMKQRLEEKGLTDLLQDMEIPLIQILVQMEIAGVELDVNFLASMSKELHLRIKTLESEARTAAGTDFNLASSVQLKEILFEKLQLPTDKIKKTKTGYSTAAPELQKLRGTHPLIEIIEEHRELSKLTSTYVDTLPLLVNPKTGRVHTTYSQTVAATGRLASSDPNLQNIPIRTELGRKIRRAFVAPKGKLLLSLDYSQIELRVVAHLAKDKLMMKAFQEGEDIHIRTAAELNDITPEQVTKAMRSQSKAINFGILYGMGVQGIMRDSGVSRDEARAFLDKYFSVHSGIAAYIEEVKVFAHKHLYAETLFGRKRQIPDLASSNRMLSAAAERAAVNMPVQGTAADLMKLAMIHVQNAIDDKKIDALILLQVHDELVLEVNKSSIEKEAAKIKKIMESIYKLDVPLVVNLAAGTNWGEMKPLE</sequence>
<evidence type="ECO:0000256" key="4">
    <source>
        <dbReference type="ARBA" id="ARBA00022679"/>
    </source>
</evidence>
<dbReference type="SUPFAM" id="SSF53098">
    <property type="entry name" value="Ribonuclease H-like"/>
    <property type="match status" value="1"/>
</dbReference>
<dbReference type="EMBL" id="PFGC01000044">
    <property type="protein sequence ID" value="PIW36647.1"/>
    <property type="molecule type" value="Genomic_DNA"/>
</dbReference>
<dbReference type="GO" id="GO:0006302">
    <property type="term" value="P:double-strand break repair"/>
    <property type="evidence" value="ECO:0007669"/>
    <property type="project" value="TreeGrafter"/>
</dbReference>
<evidence type="ECO:0000313" key="21">
    <source>
        <dbReference type="Proteomes" id="UP000230292"/>
    </source>
</evidence>
<evidence type="ECO:0000256" key="8">
    <source>
        <dbReference type="ARBA" id="ARBA00022763"/>
    </source>
</evidence>
<dbReference type="SMART" id="SM00279">
    <property type="entry name" value="HhH2"/>
    <property type="match status" value="1"/>
</dbReference>
<comment type="function">
    <text evidence="16">In addition to polymerase activity, this DNA polymerase exhibits 3'-5' and 5'-3' exonuclease activity.</text>
</comment>
<keyword evidence="11 16" id="KW-0239">DNA-directed DNA polymerase</keyword>
<dbReference type="Gene3D" id="1.20.1060.10">
    <property type="entry name" value="Taq DNA Polymerase, Chain T, domain 4"/>
    <property type="match status" value="1"/>
</dbReference>
<dbReference type="Pfam" id="PF01612">
    <property type="entry name" value="DNA_pol_A_exo1"/>
    <property type="match status" value="1"/>
</dbReference>
<dbReference type="InterPro" id="IPR001098">
    <property type="entry name" value="DNA-dir_DNA_pol_A_palm_dom"/>
</dbReference>
<dbReference type="InterPro" id="IPR002421">
    <property type="entry name" value="5-3_exonuclease"/>
</dbReference>
<dbReference type="GO" id="GO:0003677">
    <property type="term" value="F:DNA binding"/>
    <property type="evidence" value="ECO:0007669"/>
    <property type="project" value="UniProtKB-UniRule"/>
</dbReference>
<dbReference type="FunFam" id="1.20.1060.10:FF:000001">
    <property type="entry name" value="DNA polymerase I"/>
    <property type="match status" value="1"/>
</dbReference>
<dbReference type="InterPro" id="IPR036397">
    <property type="entry name" value="RNaseH_sf"/>
</dbReference>
<dbReference type="CDD" id="cd08637">
    <property type="entry name" value="DNA_pol_A_pol_I_C"/>
    <property type="match status" value="1"/>
</dbReference>
<reference evidence="20 21" key="1">
    <citation type="submission" date="2017-09" db="EMBL/GenBank/DDBJ databases">
        <title>Depth-based differentiation of microbial function through sediment-hosted aquifers and enrichment of novel symbionts in the deep terrestrial subsurface.</title>
        <authorList>
            <person name="Probst A.J."/>
            <person name="Ladd B."/>
            <person name="Jarett J.K."/>
            <person name="Geller-Mcgrath D.E."/>
            <person name="Sieber C.M."/>
            <person name="Emerson J.B."/>
            <person name="Anantharaman K."/>
            <person name="Thomas B.C."/>
            <person name="Malmstrom R."/>
            <person name="Stieglmeier M."/>
            <person name="Klingl A."/>
            <person name="Woyke T."/>
            <person name="Ryan C.M."/>
            <person name="Banfield J.F."/>
        </authorList>
    </citation>
    <scope>NUCLEOTIDE SEQUENCE [LARGE SCALE GENOMIC DNA]</scope>
    <source>
        <strain evidence="20">CG15_BIG_FIL_POST_REV_8_21_14_020_45_12</strain>
    </source>
</reference>
<dbReference type="FunFam" id="3.40.50.1010:FF:000001">
    <property type="entry name" value="DNA polymerase I"/>
    <property type="match status" value="1"/>
</dbReference>
<dbReference type="GO" id="GO:0003887">
    <property type="term" value="F:DNA-directed DNA polymerase activity"/>
    <property type="evidence" value="ECO:0007669"/>
    <property type="project" value="UniProtKB-UniRule"/>
</dbReference>
<dbReference type="AlphaFoldDB" id="A0A2M7H331"/>
<dbReference type="Gene3D" id="3.30.420.10">
    <property type="entry name" value="Ribonuclease H-like superfamily/Ribonuclease H"/>
    <property type="match status" value="1"/>
</dbReference>
<gene>
    <name evidence="16" type="primary">polA</name>
    <name evidence="20" type="ORF">COW24_04295</name>
</gene>
<keyword evidence="12 16" id="KW-0238">DNA-binding</keyword>
<dbReference type="EC" id="2.7.7.7" evidence="2 15"/>
<feature type="domain" description="3'-5' exonuclease" evidence="17">
    <location>
        <begin position="321"/>
        <end position="496"/>
    </location>
</feature>
<evidence type="ECO:0000259" key="17">
    <source>
        <dbReference type="SMART" id="SM00474"/>
    </source>
</evidence>
<dbReference type="InterPro" id="IPR020045">
    <property type="entry name" value="DNA_polI_H3TH"/>
</dbReference>
<evidence type="ECO:0000256" key="1">
    <source>
        <dbReference type="ARBA" id="ARBA00007705"/>
    </source>
</evidence>
<protein>
    <recommendedName>
        <fullName evidence="3 15">DNA polymerase I</fullName>
        <ecNumber evidence="2 15">2.7.7.7</ecNumber>
    </recommendedName>
</protein>
<keyword evidence="6 16" id="KW-0235">DNA replication</keyword>
<evidence type="ECO:0000256" key="6">
    <source>
        <dbReference type="ARBA" id="ARBA00022705"/>
    </source>
</evidence>
<keyword evidence="8 16" id="KW-0227">DNA damage</keyword>
<dbReference type="InterPro" id="IPR018320">
    <property type="entry name" value="DNA_polymerase_1"/>
</dbReference>
<name>A0A2M7H331_9BACT</name>
<evidence type="ECO:0000256" key="12">
    <source>
        <dbReference type="ARBA" id="ARBA00023125"/>
    </source>
</evidence>
<dbReference type="Proteomes" id="UP000230292">
    <property type="component" value="Unassembled WGS sequence"/>
</dbReference>
<feature type="domain" description="DNA-directed DNA polymerase family A palm" evidence="19">
    <location>
        <begin position="665"/>
        <end position="871"/>
    </location>
</feature>
<dbReference type="Pfam" id="PF02739">
    <property type="entry name" value="5_3_exonuc_N"/>
    <property type="match status" value="1"/>
</dbReference>
<dbReference type="SMART" id="SM00474">
    <property type="entry name" value="35EXOc"/>
    <property type="match status" value="1"/>
</dbReference>
<dbReference type="CDD" id="cd09859">
    <property type="entry name" value="PIN_53EXO"/>
    <property type="match status" value="1"/>
</dbReference>
<dbReference type="SUPFAM" id="SSF47807">
    <property type="entry name" value="5' to 3' exonuclease, C-terminal subdomain"/>
    <property type="match status" value="1"/>
</dbReference>
<dbReference type="SMART" id="SM00482">
    <property type="entry name" value="POLAc"/>
    <property type="match status" value="1"/>
</dbReference>